<evidence type="ECO:0000313" key="1">
    <source>
        <dbReference type="EMBL" id="KAK0651300.1"/>
    </source>
</evidence>
<protein>
    <submittedName>
        <fullName evidence="1">Uncharacterized protein</fullName>
    </submittedName>
</protein>
<organism evidence="1 2">
    <name type="scientific">Cercophora newfieldiana</name>
    <dbReference type="NCBI Taxonomy" id="92897"/>
    <lineage>
        <taxon>Eukaryota</taxon>
        <taxon>Fungi</taxon>
        <taxon>Dikarya</taxon>
        <taxon>Ascomycota</taxon>
        <taxon>Pezizomycotina</taxon>
        <taxon>Sordariomycetes</taxon>
        <taxon>Sordariomycetidae</taxon>
        <taxon>Sordariales</taxon>
        <taxon>Lasiosphaeriaceae</taxon>
        <taxon>Cercophora</taxon>
    </lineage>
</organism>
<sequence length="123" mass="13882">MASIASRPPPASVSASSAVPSAFTILTSVTSTKDSDPPTVRFTNTQDLFNAIDSTTGDFLTVTNVSPDQFTEIERVREKRHRKFRFRRYNANSQILIITIPTDLHEALHLGLYLRYRDQLVRN</sequence>
<dbReference type="AlphaFoldDB" id="A0AA39YHV8"/>
<reference evidence="1" key="1">
    <citation type="submission" date="2023-06" db="EMBL/GenBank/DDBJ databases">
        <title>Genome-scale phylogeny and comparative genomics of the fungal order Sordariales.</title>
        <authorList>
            <consortium name="Lawrence Berkeley National Laboratory"/>
            <person name="Hensen N."/>
            <person name="Bonometti L."/>
            <person name="Westerberg I."/>
            <person name="Brannstrom I.O."/>
            <person name="Guillou S."/>
            <person name="Cros-Aarteil S."/>
            <person name="Calhoun S."/>
            <person name="Haridas S."/>
            <person name="Kuo A."/>
            <person name="Mondo S."/>
            <person name="Pangilinan J."/>
            <person name="Riley R."/>
            <person name="Labutti K."/>
            <person name="Andreopoulos B."/>
            <person name="Lipzen A."/>
            <person name="Chen C."/>
            <person name="Yanf M."/>
            <person name="Daum C."/>
            <person name="Ng V."/>
            <person name="Clum A."/>
            <person name="Steindorff A."/>
            <person name="Ohm R."/>
            <person name="Martin F."/>
            <person name="Silar P."/>
            <person name="Natvig D."/>
            <person name="Lalanne C."/>
            <person name="Gautier V."/>
            <person name="Ament-Velasquez S.L."/>
            <person name="Kruys A."/>
            <person name="Hutchinson M.I."/>
            <person name="Powell A.J."/>
            <person name="Barry K."/>
            <person name="Miller A.N."/>
            <person name="Grigoriev I.V."/>
            <person name="Debuchy R."/>
            <person name="Gladieux P."/>
            <person name="Thoren M.H."/>
            <person name="Johannesson H."/>
        </authorList>
    </citation>
    <scope>NUCLEOTIDE SEQUENCE</scope>
    <source>
        <strain evidence="1">SMH2532-1</strain>
    </source>
</reference>
<dbReference type="Proteomes" id="UP001174936">
    <property type="component" value="Unassembled WGS sequence"/>
</dbReference>
<feature type="non-terminal residue" evidence="1">
    <location>
        <position position="123"/>
    </location>
</feature>
<accession>A0AA39YHV8</accession>
<proteinExistence type="predicted"/>
<keyword evidence="2" id="KW-1185">Reference proteome</keyword>
<comment type="caution">
    <text evidence="1">The sequence shown here is derived from an EMBL/GenBank/DDBJ whole genome shotgun (WGS) entry which is preliminary data.</text>
</comment>
<evidence type="ECO:0000313" key="2">
    <source>
        <dbReference type="Proteomes" id="UP001174936"/>
    </source>
</evidence>
<gene>
    <name evidence="1" type="ORF">B0T16DRAFT_403574</name>
</gene>
<dbReference type="EMBL" id="JAULSV010000002">
    <property type="protein sequence ID" value="KAK0651300.1"/>
    <property type="molecule type" value="Genomic_DNA"/>
</dbReference>
<name>A0AA39YHV8_9PEZI</name>